<dbReference type="InParanoid" id="A0A0P0WZR2"/>
<keyword evidence="2" id="KW-1133">Transmembrane helix</keyword>
<organism evidence="3 4">
    <name type="scientific">Oryza sativa subsp. japonica</name>
    <name type="common">Rice</name>
    <dbReference type="NCBI Taxonomy" id="39947"/>
    <lineage>
        <taxon>Eukaryota</taxon>
        <taxon>Viridiplantae</taxon>
        <taxon>Streptophyta</taxon>
        <taxon>Embryophyta</taxon>
        <taxon>Tracheophyta</taxon>
        <taxon>Spermatophyta</taxon>
        <taxon>Magnoliopsida</taxon>
        <taxon>Liliopsida</taxon>
        <taxon>Poales</taxon>
        <taxon>Poaceae</taxon>
        <taxon>BOP clade</taxon>
        <taxon>Oryzoideae</taxon>
        <taxon>Oryzeae</taxon>
        <taxon>Oryzinae</taxon>
        <taxon>Oryza</taxon>
        <taxon>Oryza sativa</taxon>
    </lineage>
</organism>
<evidence type="ECO:0000313" key="3">
    <source>
        <dbReference type="EMBL" id="BAS98949.1"/>
    </source>
</evidence>
<dbReference type="AlphaFoldDB" id="A0A0P0WZR2"/>
<dbReference type="Proteomes" id="UP000059680">
    <property type="component" value="Chromosome 6"/>
</dbReference>
<gene>
    <name evidence="3" type="ordered locus">Os06g0656750</name>
    <name evidence="3" type="ORF">OSNPB_060656750</name>
</gene>
<evidence type="ECO:0000256" key="1">
    <source>
        <dbReference type="SAM" id="MobiDB-lite"/>
    </source>
</evidence>
<keyword evidence="2" id="KW-0472">Membrane</keyword>
<reference evidence="3 4" key="2">
    <citation type="journal article" date="2013" name="Plant Cell Physiol.">
        <title>Rice Annotation Project Database (RAP-DB): an integrative and interactive database for rice genomics.</title>
        <authorList>
            <person name="Sakai H."/>
            <person name="Lee S.S."/>
            <person name="Tanaka T."/>
            <person name="Numa H."/>
            <person name="Kim J."/>
            <person name="Kawahara Y."/>
            <person name="Wakimoto H."/>
            <person name="Yang C.C."/>
            <person name="Iwamoto M."/>
            <person name="Abe T."/>
            <person name="Yamada Y."/>
            <person name="Muto A."/>
            <person name="Inokuchi H."/>
            <person name="Ikemura T."/>
            <person name="Matsumoto T."/>
            <person name="Sasaki T."/>
            <person name="Itoh T."/>
        </authorList>
    </citation>
    <scope>NUCLEOTIDE SEQUENCE [LARGE SCALE GENOMIC DNA]</scope>
    <source>
        <strain evidence="4">cv. Nipponbare</strain>
    </source>
</reference>
<protein>
    <submittedName>
        <fullName evidence="3">Os06g0656750 protein</fullName>
    </submittedName>
</protein>
<sequence length="118" mass="13392">MQSVVRSTARRAAATAQGYGRRSAAMSSGGGKASSSEMRRIDYGSIWHVIAGNIGLGVTLFGLKGLHDMRMEEREEKWNREREERLEAARKEWIQQTQGQRKAMCLLCRCPCHLDYME</sequence>
<reference evidence="3 4" key="3">
    <citation type="journal article" date="2013" name="Rice">
        <title>Improvement of the Oryza sativa Nipponbare reference genome using next generation sequence and optical map data.</title>
        <authorList>
            <person name="Kawahara Y."/>
            <person name="de la Bastide M."/>
            <person name="Hamilton J.P."/>
            <person name="Kanamori H."/>
            <person name="McCombie W.R."/>
            <person name="Ouyang S."/>
            <person name="Schwartz D.C."/>
            <person name="Tanaka T."/>
            <person name="Wu J."/>
            <person name="Zhou S."/>
            <person name="Childs K.L."/>
            <person name="Davidson R.M."/>
            <person name="Lin H."/>
            <person name="Quesada-Ocampo L."/>
            <person name="Vaillancourt B."/>
            <person name="Sakai H."/>
            <person name="Lee S.S."/>
            <person name="Kim J."/>
            <person name="Numa H."/>
            <person name="Itoh T."/>
            <person name="Buell C.R."/>
            <person name="Matsumoto T."/>
        </authorList>
    </citation>
    <scope>NUCLEOTIDE SEQUENCE [LARGE SCALE GENOMIC DNA]</scope>
    <source>
        <strain evidence="4">cv. Nipponbare</strain>
    </source>
</reference>
<evidence type="ECO:0000256" key="2">
    <source>
        <dbReference type="SAM" id="Phobius"/>
    </source>
</evidence>
<dbReference type="EMBL" id="AP014962">
    <property type="protein sequence ID" value="BAS98949.1"/>
    <property type="molecule type" value="Genomic_DNA"/>
</dbReference>
<keyword evidence="2" id="KW-0812">Transmembrane</keyword>
<proteinExistence type="predicted"/>
<feature type="compositionally biased region" description="Low complexity" evidence="1">
    <location>
        <begin position="1"/>
        <end position="27"/>
    </location>
</feature>
<feature type="transmembrane region" description="Helical" evidence="2">
    <location>
        <begin position="45"/>
        <end position="63"/>
    </location>
</feature>
<evidence type="ECO:0000313" key="4">
    <source>
        <dbReference type="Proteomes" id="UP000059680"/>
    </source>
</evidence>
<accession>A0A0P0WZR2</accession>
<reference evidence="4" key="1">
    <citation type="journal article" date="2005" name="Nature">
        <title>The map-based sequence of the rice genome.</title>
        <authorList>
            <consortium name="International rice genome sequencing project (IRGSP)"/>
            <person name="Matsumoto T."/>
            <person name="Wu J."/>
            <person name="Kanamori H."/>
            <person name="Katayose Y."/>
            <person name="Fujisawa M."/>
            <person name="Namiki N."/>
            <person name="Mizuno H."/>
            <person name="Yamamoto K."/>
            <person name="Antonio B.A."/>
            <person name="Baba T."/>
            <person name="Sakata K."/>
            <person name="Nagamura Y."/>
            <person name="Aoki H."/>
            <person name="Arikawa K."/>
            <person name="Arita K."/>
            <person name="Bito T."/>
            <person name="Chiden Y."/>
            <person name="Fujitsuka N."/>
            <person name="Fukunaka R."/>
            <person name="Hamada M."/>
            <person name="Harada C."/>
            <person name="Hayashi A."/>
            <person name="Hijishita S."/>
            <person name="Honda M."/>
            <person name="Hosokawa S."/>
            <person name="Ichikawa Y."/>
            <person name="Idonuma A."/>
            <person name="Iijima M."/>
            <person name="Ikeda M."/>
            <person name="Ikeno M."/>
            <person name="Ito K."/>
            <person name="Ito S."/>
            <person name="Ito T."/>
            <person name="Ito Y."/>
            <person name="Ito Y."/>
            <person name="Iwabuchi A."/>
            <person name="Kamiya K."/>
            <person name="Karasawa W."/>
            <person name="Kurita K."/>
            <person name="Katagiri S."/>
            <person name="Kikuta A."/>
            <person name="Kobayashi H."/>
            <person name="Kobayashi N."/>
            <person name="Machita K."/>
            <person name="Maehara T."/>
            <person name="Masukawa M."/>
            <person name="Mizubayashi T."/>
            <person name="Mukai Y."/>
            <person name="Nagasaki H."/>
            <person name="Nagata Y."/>
            <person name="Naito S."/>
            <person name="Nakashima M."/>
            <person name="Nakama Y."/>
            <person name="Nakamichi Y."/>
            <person name="Nakamura M."/>
            <person name="Meguro A."/>
            <person name="Negishi M."/>
            <person name="Ohta I."/>
            <person name="Ohta T."/>
            <person name="Okamoto M."/>
            <person name="Ono N."/>
            <person name="Saji S."/>
            <person name="Sakaguchi M."/>
            <person name="Sakai K."/>
            <person name="Shibata M."/>
            <person name="Shimokawa T."/>
            <person name="Song J."/>
            <person name="Takazaki Y."/>
            <person name="Terasawa K."/>
            <person name="Tsugane M."/>
            <person name="Tsuji K."/>
            <person name="Ueda S."/>
            <person name="Waki K."/>
            <person name="Yamagata H."/>
            <person name="Yamamoto M."/>
            <person name="Yamamoto S."/>
            <person name="Yamane H."/>
            <person name="Yoshiki S."/>
            <person name="Yoshihara R."/>
            <person name="Yukawa K."/>
            <person name="Zhong H."/>
            <person name="Yano M."/>
            <person name="Yuan Q."/>
            <person name="Ouyang S."/>
            <person name="Liu J."/>
            <person name="Jones K.M."/>
            <person name="Gansberger K."/>
            <person name="Moffat K."/>
            <person name="Hill J."/>
            <person name="Bera J."/>
            <person name="Fadrosh D."/>
            <person name="Jin S."/>
            <person name="Johri S."/>
            <person name="Kim M."/>
            <person name="Overton L."/>
            <person name="Reardon M."/>
            <person name="Tsitrin T."/>
            <person name="Vuong H."/>
            <person name="Weaver B."/>
            <person name="Ciecko A."/>
            <person name="Tallon L."/>
            <person name="Jackson J."/>
            <person name="Pai G."/>
            <person name="Aken S.V."/>
            <person name="Utterback T."/>
            <person name="Reidmuller S."/>
            <person name="Feldblyum T."/>
            <person name="Hsiao J."/>
            <person name="Zismann V."/>
            <person name="Iobst S."/>
            <person name="de Vazeille A.R."/>
            <person name="Buell C.R."/>
            <person name="Ying K."/>
            <person name="Li Y."/>
            <person name="Lu T."/>
            <person name="Huang Y."/>
            <person name="Zhao Q."/>
            <person name="Feng Q."/>
            <person name="Zhang L."/>
            <person name="Zhu J."/>
            <person name="Weng Q."/>
            <person name="Mu J."/>
            <person name="Lu Y."/>
            <person name="Fan D."/>
            <person name="Liu Y."/>
            <person name="Guan J."/>
            <person name="Zhang Y."/>
            <person name="Yu S."/>
            <person name="Liu X."/>
            <person name="Zhang Y."/>
            <person name="Hong G."/>
            <person name="Han B."/>
            <person name="Choisne N."/>
            <person name="Demange N."/>
            <person name="Orjeda G."/>
            <person name="Samain S."/>
            <person name="Cattolico L."/>
            <person name="Pelletier E."/>
            <person name="Couloux A."/>
            <person name="Segurens B."/>
            <person name="Wincker P."/>
            <person name="D'Hont A."/>
            <person name="Scarpelli C."/>
            <person name="Weissenbach J."/>
            <person name="Salanoubat M."/>
            <person name="Quetier F."/>
            <person name="Yu Y."/>
            <person name="Kim H.R."/>
            <person name="Rambo T."/>
            <person name="Currie J."/>
            <person name="Collura K."/>
            <person name="Luo M."/>
            <person name="Yang T."/>
            <person name="Ammiraju J.S.S."/>
            <person name="Engler F."/>
            <person name="Soderlund C."/>
            <person name="Wing R.A."/>
            <person name="Palmer L.E."/>
            <person name="de la Bastide M."/>
            <person name="Spiegel L."/>
            <person name="Nascimento L."/>
            <person name="Zutavern T."/>
            <person name="O'Shaughnessy A."/>
            <person name="Dike S."/>
            <person name="Dedhia N."/>
            <person name="Preston R."/>
            <person name="Balija V."/>
            <person name="McCombie W.R."/>
            <person name="Chow T."/>
            <person name="Chen H."/>
            <person name="Chung M."/>
            <person name="Chen C."/>
            <person name="Shaw J."/>
            <person name="Wu H."/>
            <person name="Hsiao K."/>
            <person name="Chao Y."/>
            <person name="Chu M."/>
            <person name="Cheng C."/>
            <person name="Hour A."/>
            <person name="Lee P."/>
            <person name="Lin S."/>
            <person name="Lin Y."/>
            <person name="Liou J."/>
            <person name="Liu S."/>
            <person name="Hsing Y."/>
            <person name="Raghuvanshi S."/>
            <person name="Mohanty A."/>
            <person name="Bharti A.K."/>
            <person name="Gaur A."/>
            <person name="Gupta V."/>
            <person name="Kumar D."/>
            <person name="Ravi V."/>
            <person name="Vij S."/>
            <person name="Kapur A."/>
            <person name="Khurana P."/>
            <person name="Khurana P."/>
            <person name="Khurana J.P."/>
            <person name="Tyagi A.K."/>
            <person name="Gaikwad K."/>
            <person name="Singh A."/>
            <person name="Dalal V."/>
            <person name="Srivastava S."/>
            <person name="Dixit A."/>
            <person name="Pal A.K."/>
            <person name="Ghazi I.A."/>
            <person name="Yadav M."/>
            <person name="Pandit A."/>
            <person name="Bhargava A."/>
            <person name="Sureshbabu K."/>
            <person name="Batra K."/>
            <person name="Sharma T.R."/>
            <person name="Mohapatra T."/>
            <person name="Singh N.K."/>
            <person name="Messing J."/>
            <person name="Nelson A.B."/>
            <person name="Fuks G."/>
            <person name="Kavchok S."/>
            <person name="Keizer G."/>
            <person name="Linton E."/>
            <person name="Llaca V."/>
            <person name="Song R."/>
            <person name="Tanyolac B."/>
            <person name="Young S."/>
            <person name="Ho-Il K."/>
            <person name="Hahn J.H."/>
            <person name="Sangsakoo G."/>
            <person name="Vanavichit A."/>
            <person name="de Mattos Luiz.A.T."/>
            <person name="Zimmer P.D."/>
            <person name="Malone G."/>
            <person name="Dellagostin O."/>
            <person name="de Oliveira A.C."/>
            <person name="Bevan M."/>
            <person name="Bancroft I."/>
            <person name="Minx P."/>
            <person name="Cordum H."/>
            <person name="Wilson R."/>
            <person name="Cheng Z."/>
            <person name="Jin W."/>
            <person name="Jiang J."/>
            <person name="Leong S.A."/>
            <person name="Iwama H."/>
            <person name="Gojobori T."/>
            <person name="Itoh T."/>
            <person name="Niimura Y."/>
            <person name="Fujii Y."/>
            <person name="Habara T."/>
            <person name="Sakai H."/>
            <person name="Sato Y."/>
            <person name="Wilson G."/>
            <person name="Kumar K."/>
            <person name="McCouch S."/>
            <person name="Juretic N."/>
            <person name="Hoen D."/>
            <person name="Wright S."/>
            <person name="Bruskiewich R."/>
            <person name="Bureau T."/>
            <person name="Miyao A."/>
            <person name="Hirochika H."/>
            <person name="Nishikawa T."/>
            <person name="Kadowaki K."/>
            <person name="Sugiura M."/>
            <person name="Burr B."/>
            <person name="Sasaki T."/>
        </authorList>
    </citation>
    <scope>NUCLEOTIDE SEQUENCE [LARGE SCALE GENOMIC DNA]</scope>
    <source>
        <strain evidence="4">cv. Nipponbare</strain>
    </source>
</reference>
<dbReference type="PaxDb" id="39947-A0A0P0WZR2"/>
<name>A0A0P0WZR2_ORYSJ</name>
<feature type="region of interest" description="Disordered" evidence="1">
    <location>
        <begin position="1"/>
        <end position="36"/>
    </location>
</feature>
<keyword evidence="4" id="KW-1185">Reference proteome</keyword>